<feature type="region of interest" description="Disordered" evidence="1">
    <location>
        <begin position="122"/>
        <end position="141"/>
    </location>
</feature>
<sequence length="273" mass="29894">MNEPVRISETGHVTVYVERDDKDLPVFTLEARALTPLRHKFAGALAACSALGGIGVSLAAAGAAGESAAALAIGGCLGSLITAPIQRWGWARLIRKRHLIVISAESFGFRSRRGWREIPRNEMGSFSMPQHSKAKKEARQIEHRLREASKKGESYEPGFVYADSHHLMFDHIKTQVSFMDVYGTEAAVEIFGEIESHIAIIEGERGYGRGTALSPEQDHAQRSGKLPQRDARETPLGLPGPGVLPVRLEDNRTAILNETGEWGFIEAKGEDDE</sequence>
<feature type="compositionally biased region" description="Basic and acidic residues" evidence="1">
    <location>
        <begin position="216"/>
        <end position="233"/>
    </location>
</feature>
<dbReference type="Proteomes" id="UP000199382">
    <property type="component" value="Unassembled WGS sequence"/>
</dbReference>
<evidence type="ECO:0000313" key="3">
    <source>
        <dbReference type="EMBL" id="SDL60324.1"/>
    </source>
</evidence>
<keyword evidence="4" id="KW-1185">Reference proteome</keyword>
<organism evidence="3 4">
    <name type="scientific">Aliiruegeria lutimaris</name>
    <dbReference type="NCBI Taxonomy" id="571298"/>
    <lineage>
        <taxon>Bacteria</taxon>
        <taxon>Pseudomonadati</taxon>
        <taxon>Pseudomonadota</taxon>
        <taxon>Alphaproteobacteria</taxon>
        <taxon>Rhodobacterales</taxon>
        <taxon>Roseobacteraceae</taxon>
        <taxon>Aliiruegeria</taxon>
    </lineage>
</organism>
<accession>A0A1G9LEM1</accession>
<dbReference type="AlphaFoldDB" id="A0A1G9LEM1"/>
<dbReference type="STRING" id="571298.SAMN04488026_10975"/>
<dbReference type="EMBL" id="FNEK01000097">
    <property type="protein sequence ID" value="SDL60324.1"/>
    <property type="molecule type" value="Genomic_DNA"/>
</dbReference>
<gene>
    <name evidence="3" type="ORF">SAMN04488026_10975</name>
</gene>
<evidence type="ECO:0000256" key="2">
    <source>
        <dbReference type="SAM" id="Phobius"/>
    </source>
</evidence>
<keyword evidence="2" id="KW-1133">Transmembrane helix</keyword>
<feature type="transmembrane region" description="Helical" evidence="2">
    <location>
        <begin position="68"/>
        <end position="90"/>
    </location>
</feature>
<protein>
    <submittedName>
        <fullName evidence="3">Uncharacterized protein</fullName>
    </submittedName>
</protein>
<evidence type="ECO:0000313" key="4">
    <source>
        <dbReference type="Proteomes" id="UP000199382"/>
    </source>
</evidence>
<feature type="region of interest" description="Disordered" evidence="1">
    <location>
        <begin position="209"/>
        <end position="242"/>
    </location>
</feature>
<proteinExistence type="predicted"/>
<keyword evidence="2" id="KW-0472">Membrane</keyword>
<dbReference type="RefSeq" id="WP_093164025.1">
    <property type="nucleotide sequence ID" value="NZ_FNEK01000097.1"/>
</dbReference>
<keyword evidence="2" id="KW-0812">Transmembrane</keyword>
<name>A0A1G9LEM1_9RHOB</name>
<feature type="transmembrane region" description="Helical" evidence="2">
    <location>
        <begin position="41"/>
        <end position="62"/>
    </location>
</feature>
<evidence type="ECO:0000256" key="1">
    <source>
        <dbReference type="SAM" id="MobiDB-lite"/>
    </source>
</evidence>
<reference evidence="3 4" key="1">
    <citation type="submission" date="2016-10" db="EMBL/GenBank/DDBJ databases">
        <authorList>
            <person name="de Groot N.N."/>
        </authorList>
    </citation>
    <scope>NUCLEOTIDE SEQUENCE [LARGE SCALE GENOMIC DNA]</scope>
    <source>
        <strain evidence="3 4">DSM 25294</strain>
    </source>
</reference>